<dbReference type="Gene3D" id="1.10.357.140">
    <property type="entry name" value="UbiA prenyltransferase"/>
    <property type="match status" value="1"/>
</dbReference>
<dbReference type="NCBIfam" id="TIGR00751">
    <property type="entry name" value="menA"/>
    <property type="match status" value="1"/>
</dbReference>
<comment type="subcellular location">
    <subcellularLocation>
        <location evidence="8">Cell membrane</location>
        <topology evidence="8">Multi-pass membrane protein</topology>
    </subcellularLocation>
    <subcellularLocation>
        <location evidence="1">Membrane</location>
        <topology evidence="1">Multi-pass membrane protein</topology>
    </subcellularLocation>
</comment>
<dbReference type="EC" id="2.5.1.74" evidence="8 9"/>
<evidence type="ECO:0000256" key="4">
    <source>
        <dbReference type="ARBA" id="ARBA00022679"/>
    </source>
</evidence>
<feature type="transmembrane region" description="Helical" evidence="8">
    <location>
        <begin position="177"/>
        <end position="197"/>
    </location>
</feature>
<dbReference type="Proteomes" id="UP001596043">
    <property type="component" value="Unassembled WGS sequence"/>
</dbReference>
<dbReference type="Gene3D" id="1.20.120.1780">
    <property type="entry name" value="UbiA prenyltransferase"/>
    <property type="match status" value="1"/>
</dbReference>
<feature type="transmembrane region" description="Helical" evidence="8">
    <location>
        <begin position="36"/>
        <end position="58"/>
    </location>
</feature>
<reference evidence="11" key="1">
    <citation type="journal article" date="2019" name="Int. J. Syst. Evol. Microbiol.">
        <title>The Global Catalogue of Microorganisms (GCM) 10K type strain sequencing project: providing services to taxonomists for standard genome sequencing and annotation.</title>
        <authorList>
            <consortium name="The Broad Institute Genomics Platform"/>
            <consortium name="The Broad Institute Genome Sequencing Center for Infectious Disease"/>
            <person name="Wu L."/>
            <person name="Ma J."/>
        </authorList>
    </citation>
    <scope>NUCLEOTIDE SEQUENCE [LARGE SCALE GENOMIC DNA]</scope>
    <source>
        <strain evidence="11">YJ-61-S</strain>
    </source>
</reference>
<accession>A0ABV9HVZ3</accession>
<evidence type="ECO:0000256" key="9">
    <source>
        <dbReference type="NCBIfam" id="TIGR00751"/>
    </source>
</evidence>
<comment type="catalytic activity">
    <reaction evidence="8">
        <text>an all-trans-polyprenyl diphosphate + 1,4-dihydroxy-2-naphthoate + H(+) = a 2-demethylmenaquinol + CO2 + diphosphate</text>
        <dbReference type="Rhea" id="RHEA:26478"/>
        <dbReference type="Rhea" id="RHEA-COMP:9563"/>
        <dbReference type="Rhea" id="RHEA-COMP:9564"/>
        <dbReference type="ChEBI" id="CHEBI:11173"/>
        <dbReference type="ChEBI" id="CHEBI:15378"/>
        <dbReference type="ChEBI" id="CHEBI:16526"/>
        <dbReference type="ChEBI" id="CHEBI:33019"/>
        <dbReference type="ChEBI" id="CHEBI:55437"/>
        <dbReference type="ChEBI" id="CHEBI:58914"/>
        <dbReference type="EC" id="2.5.1.74"/>
    </reaction>
</comment>
<feature type="transmembrane region" description="Helical" evidence="8">
    <location>
        <begin position="94"/>
        <end position="113"/>
    </location>
</feature>
<feature type="transmembrane region" description="Helical" evidence="8">
    <location>
        <begin position="12"/>
        <end position="30"/>
    </location>
</feature>
<evidence type="ECO:0000256" key="3">
    <source>
        <dbReference type="ARBA" id="ARBA00022475"/>
    </source>
</evidence>
<keyword evidence="4 8" id="KW-0808">Transferase</keyword>
<feature type="transmembrane region" description="Helical" evidence="8">
    <location>
        <begin position="225"/>
        <end position="243"/>
    </location>
</feature>
<proteinExistence type="inferred from homology"/>
<feature type="transmembrane region" description="Helical" evidence="8">
    <location>
        <begin position="119"/>
        <end position="138"/>
    </location>
</feature>
<dbReference type="GO" id="GO:0046428">
    <property type="term" value="F:1,4-dihydroxy-2-naphthoate polyprenyltransferase activity"/>
    <property type="evidence" value="ECO:0007669"/>
    <property type="project" value="UniProtKB-EC"/>
</dbReference>
<dbReference type="PANTHER" id="PTHR13929:SF0">
    <property type="entry name" value="UBIA PRENYLTRANSFERASE DOMAIN-CONTAINING PROTEIN 1"/>
    <property type="match status" value="1"/>
</dbReference>
<keyword evidence="6 8" id="KW-1133">Transmembrane helix</keyword>
<evidence type="ECO:0000256" key="5">
    <source>
        <dbReference type="ARBA" id="ARBA00022692"/>
    </source>
</evidence>
<feature type="transmembrane region" description="Helical" evidence="8">
    <location>
        <begin position="150"/>
        <end position="171"/>
    </location>
</feature>
<dbReference type="InterPro" id="IPR004657">
    <property type="entry name" value="MenA"/>
</dbReference>
<comment type="similarity">
    <text evidence="8">Belongs to the MenA family. Type 1 subfamily.</text>
</comment>
<dbReference type="PIRSF" id="PIRSF005355">
    <property type="entry name" value="UBIAD1"/>
    <property type="match status" value="1"/>
</dbReference>
<dbReference type="CDD" id="cd13962">
    <property type="entry name" value="PT_UbiA_UBIAD1"/>
    <property type="match status" value="1"/>
</dbReference>
<gene>
    <name evidence="8 10" type="primary">menA</name>
    <name evidence="10" type="ORF">ACFO3O_10420</name>
</gene>
<protein>
    <recommendedName>
        <fullName evidence="8 9">1,4-dihydroxy-2-naphthoate octaprenyltransferase</fullName>
        <shortName evidence="8">DHNA-octaprenyltransferase</shortName>
        <ecNumber evidence="8 9">2.5.1.74</ecNumber>
    </recommendedName>
</protein>
<evidence type="ECO:0000313" key="11">
    <source>
        <dbReference type="Proteomes" id="UP001596043"/>
    </source>
</evidence>
<comment type="caution">
    <text evidence="10">The sequence shown here is derived from an EMBL/GenBank/DDBJ whole genome shotgun (WGS) entry which is preliminary data.</text>
</comment>
<dbReference type="HAMAP" id="MF_01937">
    <property type="entry name" value="MenA_1"/>
    <property type="match status" value="1"/>
</dbReference>
<dbReference type="PANTHER" id="PTHR13929">
    <property type="entry name" value="1,4-DIHYDROXY-2-NAPHTHOATE OCTAPRENYLTRANSFERASE"/>
    <property type="match status" value="1"/>
</dbReference>
<evidence type="ECO:0000256" key="2">
    <source>
        <dbReference type="ARBA" id="ARBA00022428"/>
    </source>
</evidence>
<name>A0ABV9HVZ3_9FLAO</name>
<keyword evidence="5 8" id="KW-0812">Transmembrane</keyword>
<evidence type="ECO:0000256" key="7">
    <source>
        <dbReference type="ARBA" id="ARBA00023136"/>
    </source>
</evidence>
<dbReference type="Pfam" id="PF01040">
    <property type="entry name" value="UbiA"/>
    <property type="match status" value="1"/>
</dbReference>
<dbReference type="InterPro" id="IPR026046">
    <property type="entry name" value="UBIAD1"/>
</dbReference>
<keyword evidence="3 8" id="KW-1003">Cell membrane</keyword>
<dbReference type="InterPro" id="IPR044878">
    <property type="entry name" value="UbiA_sf"/>
</dbReference>
<feature type="transmembrane region" description="Helical" evidence="8">
    <location>
        <begin position="249"/>
        <end position="267"/>
    </location>
</feature>
<keyword evidence="7 8" id="KW-0472">Membrane</keyword>
<feature type="transmembrane region" description="Helical" evidence="8">
    <location>
        <begin position="279"/>
        <end position="300"/>
    </location>
</feature>
<comment type="function">
    <text evidence="8">Conversion of 1,4-dihydroxy-2-naphthoate (DHNA) to demethylmenaquinone (DMK).</text>
</comment>
<dbReference type="InterPro" id="IPR000537">
    <property type="entry name" value="UbiA_prenyltransferase"/>
</dbReference>
<keyword evidence="11" id="KW-1185">Reference proteome</keyword>
<dbReference type="EMBL" id="JBHSFV010000005">
    <property type="protein sequence ID" value="MFC4634322.1"/>
    <property type="molecule type" value="Genomic_DNA"/>
</dbReference>
<evidence type="ECO:0000256" key="8">
    <source>
        <dbReference type="HAMAP-Rule" id="MF_01937"/>
    </source>
</evidence>
<dbReference type="RefSeq" id="WP_379978545.1">
    <property type="nucleotide sequence ID" value="NZ_JBHSFV010000005.1"/>
</dbReference>
<evidence type="ECO:0000256" key="6">
    <source>
        <dbReference type="ARBA" id="ARBA00022989"/>
    </source>
</evidence>
<organism evidence="10 11">
    <name type="scientific">Dokdonia ponticola</name>
    <dbReference type="NCBI Taxonomy" id="2041041"/>
    <lineage>
        <taxon>Bacteria</taxon>
        <taxon>Pseudomonadati</taxon>
        <taxon>Bacteroidota</taxon>
        <taxon>Flavobacteriia</taxon>
        <taxon>Flavobacteriales</taxon>
        <taxon>Flavobacteriaceae</taxon>
        <taxon>Dokdonia</taxon>
    </lineage>
</organism>
<evidence type="ECO:0000313" key="10">
    <source>
        <dbReference type="EMBL" id="MFC4634322.1"/>
    </source>
</evidence>
<evidence type="ECO:0000256" key="1">
    <source>
        <dbReference type="ARBA" id="ARBA00004141"/>
    </source>
</evidence>
<keyword evidence="2 8" id="KW-0474">Menaquinone biosynthesis</keyword>
<sequence length="302" mass="32994">MSSLKAWIQAARLRTLPLSISGILVGGAMAVRTGFFDWRICVCALLATLGFQIVSNYANDYGDGIKGTDNDDRVGPARAMQSGLLTASDLKKGIIVTSIITILVVVFLIYIAFGEDQLLLSLLFMFLGISAIVSAIKYTVGKSAYGYKGLGDVFVFLFFGLVAVMGSYFLYAQELPVVHFLGAITIGLLSTTVLHLNNMRDREQDQKVGKNTLAVILGKSGALRYHNILFGCSILSWLGYLLLSEAKPILFMSCLAFLPLLAHFIKVQKTKDHTLLDPQLKVVALSTFLLSVLFFAITYLTL</sequence>
<comment type="pathway">
    <text evidence="8">Quinol/quinone metabolism; menaquinone biosynthesis; menaquinol from 1,4-dihydroxy-2-naphthoate: step 1/2.</text>
</comment>